<evidence type="ECO:0000313" key="3">
    <source>
        <dbReference type="EMBL" id="KAK1365577.1"/>
    </source>
</evidence>
<dbReference type="InterPro" id="IPR044822">
    <property type="entry name" value="Myb_DNA-bind_4"/>
</dbReference>
<comment type="caution">
    <text evidence="3">The sequence shown here is derived from an EMBL/GenBank/DDBJ whole genome shotgun (WGS) entry which is preliminary data.</text>
</comment>
<reference evidence="3" key="2">
    <citation type="submission" date="2023-05" db="EMBL/GenBank/DDBJ databases">
        <authorList>
            <person name="Schelkunov M.I."/>
        </authorList>
    </citation>
    <scope>NUCLEOTIDE SEQUENCE</scope>
    <source>
        <strain evidence="3">Hsosn_3</strain>
        <tissue evidence="3">Leaf</tissue>
    </source>
</reference>
<dbReference type="Pfam" id="PF13837">
    <property type="entry name" value="Myb_DNA-bind_4"/>
    <property type="match status" value="1"/>
</dbReference>
<proteinExistence type="predicted"/>
<dbReference type="PROSITE" id="PS50090">
    <property type="entry name" value="MYB_LIKE"/>
    <property type="match status" value="1"/>
</dbReference>
<reference evidence="3" key="1">
    <citation type="submission" date="2023-02" db="EMBL/GenBank/DDBJ databases">
        <title>Genome of toxic invasive species Heracleum sosnowskyi carries increased number of genes despite the absence of recent whole-genome duplications.</title>
        <authorList>
            <person name="Schelkunov M."/>
            <person name="Shtratnikova V."/>
            <person name="Makarenko M."/>
            <person name="Klepikova A."/>
            <person name="Omelchenko D."/>
            <person name="Novikova G."/>
            <person name="Obukhova E."/>
            <person name="Bogdanov V."/>
            <person name="Penin A."/>
            <person name="Logacheva M."/>
        </authorList>
    </citation>
    <scope>NUCLEOTIDE SEQUENCE</scope>
    <source>
        <strain evidence="3">Hsosn_3</strain>
        <tissue evidence="3">Leaf</tissue>
    </source>
</reference>
<evidence type="ECO:0000313" key="4">
    <source>
        <dbReference type="Proteomes" id="UP001237642"/>
    </source>
</evidence>
<feature type="domain" description="Myb-like" evidence="2">
    <location>
        <begin position="22"/>
        <end position="89"/>
    </location>
</feature>
<sequence length="310" mass="34640">MEAEGEPPSAGDEANRVARLPRWTRQEILVLIQGKRVAENRVRRGRMSGPAFGSGQAVEPKWASVSSYCKRHGVNRGPVQCRKRWSNLAGDFKKIKEWESGESSESFWVMRNDLRREKKLPGFFDREVYDILDSSSTDQDNNNPPPPPPLPVPVPAVFDSGRSAASDDGLFSDSEQQQPIVNPPLPLPSTSEFRHLTHKQHQNLPQRQASAPGPDAAATHEKQPFSHPDVGTTQEGRKRKRPAAEGDEEMYLQNQLIETLERNGTILSSQLEVQNNNFQSDMELRKDHGNSLIAVLNKLADALGRIADKL</sequence>
<protein>
    <submittedName>
        <fullName evidence="3">Trihelix transcription factor</fullName>
    </submittedName>
</protein>
<gene>
    <name evidence="3" type="ORF">POM88_041138</name>
</gene>
<dbReference type="Proteomes" id="UP001237642">
    <property type="component" value="Unassembled WGS sequence"/>
</dbReference>
<dbReference type="AlphaFoldDB" id="A0AAD8HG81"/>
<organism evidence="3 4">
    <name type="scientific">Heracleum sosnowskyi</name>
    <dbReference type="NCBI Taxonomy" id="360622"/>
    <lineage>
        <taxon>Eukaryota</taxon>
        <taxon>Viridiplantae</taxon>
        <taxon>Streptophyta</taxon>
        <taxon>Embryophyta</taxon>
        <taxon>Tracheophyta</taxon>
        <taxon>Spermatophyta</taxon>
        <taxon>Magnoliopsida</taxon>
        <taxon>eudicotyledons</taxon>
        <taxon>Gunneridae</taxon>
        <taxon>Pentapetalae</taxon>
        <taxon>asterids</taxon>
        <taxon>campanulids</taxon>
        <taxon>Apiales</taxon>
        <taxon>Apiaceae</taxon>
        <taxon>Apioideae</taxon>
        <taxon>apioid superclade</taxon>
        <taxon>Tordylieae</taxon>
        <taxon>Tordyliinae</taxon>
        <taxon>Heracleum</taxon>
    </lineage>
</organism>
<dbReference type="EMBL" id="JAUIZM010000009">
    <property type="protein sequence ID" value="KAK1365577.1"/>
    <property type="molecule type" value="Genomic_DNA"/>
</dbReference>
<feature type="region of interest" description="Disordered" evidence="1">
    <location>
        <begin position="131"/>
        <end position="248"/>
    </location>
</feature>
<feature type="compositionally biased region" description="Pro residues" evidence="1">
    <location>
        <begin position="143"/>
        <end position="154"/>
    </location>
</feature>
<dbReference type="PANTHER" id="PTHR47211:SF2">
    <property type="entry name" value="TRIHELIX TRANSCRIPTION FACTOR ASR3"/>
    <property type="match status" value="1"/>
</dbReference>
<dbReference type="Gene3D" id="1.10.10.60">
    <property type="entry name" value="Homeodomain-like"/>
    <property type="match status" value="1"/>
</dbReference>
<evidence type="ECO:0000256" key="1">
    <source>
        <dbReference type="SAM" id="MobiDB-lite"/>
    </source>
</evidence>
<dbReference type="PANTHER" id="PTHR47211">
    <property type="entry name" value="TRIHELIX TRANSCRIPTION FACTOR ASR3"/>
    <property type="match status" value="1"/>
</dbReference>
<dbReference type="InterPro" id="IPR001005">
    <property type="entry name" value="SANT/Myb"/>
</dbReference>
<evidence type="ECO:0000259" key="2">
    <source>
        <dbReference type="PROSITE" id="PS50090"/>
    </source>
</evidence>
<name>A0AAD8HG81_9APIA</name>
<keyword evidence="4" id="KW-1185">Reference proteome</keyword>
<accession>A0AAD8HG81</accession>